<dbReference type="RefSeq" id="WP_256120659.1">
    <property type="nucleotide sequence ID" value="NZ_WHSB02000017.1"/>
</dbReference>
<evidence type="ECO:0000256" key="2">
    <source>
        <dbReference type="ARBA" id="ARBA00023015"/>
    </source>
</evidence>
<feature type="domain" description="Response regulatory" evidence="5">
    <location>
        <begin position="141"/>
        <end position="254"/>
    </location>
</feature>
<dbReference type="InterPro" id="IPR014605">
    <property type="entry name" value="Sig_resp-reg_PhyR"/>
</dbReference>
<protein>
    <submittedName>
        <fullName evidence="6">Response regulator</fullName>
    </submittedName>
</protein>
<dbReference type="PROSITE" id="PS50110">
    <property type="entry name" value="RESPONSE_REGULATORY"/>
    <property type="match status" value="1"/>
</dbReference>
<keyword evidence="7" id="KW-1185">Reference proteome</keyword>
<dbReference type="PIRSF" id="PIRSF036400">
    <property type="entry name" value="RR_Ctr_UCP036400"/>
    <property type="match status" value="1"/>
</dbReference>
<dbReference type="Gene3D" id="3.40.50.2300">
    <property type="match status" value="1"/>
</dbReference>
<proteinExistence type="predicted"/>
<keyword evidence="3" id="KW-0804">Transcription</keyword>
<sequence length="266" mass="29252">MSLSTRIAPHLAYLRRFSRAVTGSQTSGDAYVAAMLEALVADISLYPEGRNDRLALYRLYCTLFENLDVTLPVNTSPFGWERQAAANLANLPPAERKAFLLVSVEGFDFSEGADILDVSEERFSELLDEASRDISSQVATDIMIIEDEPLIAMDIEDMVKGLGHNVTGIARTHSEAVELYHRTSPRMVLADIQLADGSSGIDAVNDILKNSTIPVIFITAFPERLLTGEKPEPAFLVTKPFNPDMVKALISQALFFDEQARLSKSA</sequence>
<dbReference type="InterPro" id="IPR053866">
    <property type="entry name" value="PhyR_sigma2"/>
</dbReference>
<dbReference type="InterPro" id="IPR050595">
    <property type="entry name" value="Bact_response_regulator"/>
</dbReference>
<evidence type="ECO:0000313" key="6">
    <source>
        <dbReference type="EMBL" id="MCQ4634056.1"/>
    </source>
</evidence>
<organism evidence="6 7">
    <name type="scientific">Shinella lacus</name>
    <dbReference type="NCBI Taxonomy" id="2654216"/>
    <lineage>
        <taxon>Bacteria</taxon>
        <taxon>Pseudomonadati</taxon>
        <taxon>Pseudomonadota</taxon>
        <taxon>Alphaproteobacteria</taxon>
        <taxon>Hyphomicrobiales</taxon>
        <taxon>Rhizobiaceae</taxon>
        <taxon>Shinella</taxon>
    </lineage>
</organism>
<dbReference type="Proteomes" id="UP000996601">
    <property type="component" value="Unassembled WGS sequence"/>
</dbReference>
<keyword evidence="2" id="KW-0805">Transcription regulation</keyword>
<reference evidence="6" key="1">
    <citation type="submission" date="2021-07" db="EMBL/GenBank/DDBJ databases">
        <title>Shinella sp. nov., a novel member of the genus Shinella from water.</title>
        <authorList>
            <person name="Deng Y."/>
        </authorList>
    </citation>
    <scope>NUCLEOTIDE SEQUENCE</scope>
    <source>
        <strain evidence="6">CPCC 100929</strain>
    </source>
</reference>
<dbReference type="PANTHER" id="PTHR44591">
    <property type="entry name" value="STRESS RESPONSE REGULATOR PROTEIN 1"/>
    <property type="match status" value="1"/>
</dbReference>
<evidence type="ECO:0000256" key="4">
    <source>
        <dbReference type="PROSITE-ProRule" id="PRU00169"/>
    </source>
</evidence>
<dbReference type="SUPFAM" id="SSF88659">
    <property type="entry name" value="Sigma3 and sigma4 domains of RNA polymerase sigma factors"/>
    <property type="match status" value="1"/>
</dbReference>
<accession>A0ABT1RFU0</accession>
<dbReference type="Pfam" id="PF22233">
    <property type="entry name" value="PhyR_sigma-like"/>
    <property type="match status" value="1"/>
</dbReference>
<evidence type="ECO:0000256" key="1">
    <source>
        <dbReference type="ARBA" id="ARBA00022553"/>
    </source>
</evidence>
<dbReference type="InterPro" id="IPR001789">
    <property type="entry name" value="Sig_transdc_resp-reg_receiver"/>
</dbReference>
<keyword evidence="1 4" id="KW-0597">Phosphoprotein</keyword>
<dbReference type="Gene3D" id="1.20.140.160">
    <property type="match status" value="1"/>
</dbReference>
<dbReference type="InterPro" id="IPR053867">
    <property type="entry name" value="PhyR_sigma4"/>
</dbReference>
<dbReference type="NCBIfam" id="NF006623">
    <property type="entry name" value="PRK09191.1"/>
    <property type="match status" value="1"/>
</dbReference>
<feature type="modified residue" description="4-aspartylphosphate" evidence="4">
    <location>
        <position position="191"/>
    </location>
</feature>
<dbReference type="SUPFAM" id="SSF52172">
    <property type="entry name" value="CheY-like"/>
    <property type="match status" value="1"/>
</dbReference>
<gene>
    <name evidence="6" type="ORF">GB927_028755</name>
</gene>
<evidence type="ECO:0000313" key="7">
    <source>
        <dbReference type="Proteomes" id="UP000996601"/>
    </source>
</evidence>
<dbReference type="Pfam" id="PF00072">
    <property type="entry name" value="Response_reg"/>
    <property type="match status" value="1"/>
</dbReference>
<dbReference type="CDD" id="cd17540">
    <property type="entry name" value="REC_PhyR"/>
    <property type="match status" value="1"/>
</dbReference>
<evidence type="ECO:0000259" key="5">
    <source>
        <dbReference type="PROSITE" id="PS50110"/>
    </source>
</evidence>
<dbReference type="Pfam" id="PF22029">
    <property type="entry name" value="PhyR_sigma2"/>
    <property type="match status" value="1"/>
</dbReference>
<evidence type="ECO:0000256" key="3">
    <source>
        <dbReference type="ARBA" id="ARBA00023163"/>
    </source>
</evidence>
<comment type="caution">
    <text evidence="6">The sequence shown here is derived from an EMBL/GenBank/DDBJ whole genome shotgun (WGS) entry which is preliminary data.</text>
</comment>
<dbReference type="InterPro" id="IPR011006">
    <property type="entry name" value="CheY-like_superfamily"/>
</dbReference>
<dbReference type="EMBL" id="WHSB02000017">
    <property type="protein sequence ID" value="MCQ4634056.1"/>
    <property type="molecule type" value="Genomic_DNA"/>
</dbReference>
<dbReference type="InterPro" id="IPR013324">
    <property type="entry name" value="RNA_pol_sigma_r3/r4-like"/>
</dbReference>
<name>A0ABT1RFU0_9HYPH</name>
<dbReference type="SMART" id="SM00448">
    <property type="entry name" value="REC"/>
    <property type="match status" value="1"/>
</dbReference>
<dbReference type="PANTHER" id="PTHR44591:SF3">
    <property type="entry name" value="RESPONSE REGULATORY DOMAIN-CONTAINING PROTEIN"/>
    <property type="match status" value="1"/>
</dbReference>